<dbReference type="Proteomes" id="UP000635245">
    <property type="component" value="Unassembled WGS sequence"/>
</dbReference>
<dbReference type="RefSeq" id="WP_200322030.1">
    <property type="nucleotide sequence ID" value="NZ_JAENJH010000006.1"/>
</dbReference>
<accession>A0A934V7N6</accession>
<dbReference type="EMBL" id="JAENJH010000006">
    <property type="protein sequence ID" value="MBK1787435.1"/>
    <property type="molecule type" value="Genomic_DNA"/>
</dbReference>
<evidence type="ECO:0008006" key="3">
    <source>
        <dbReference type="Google" id="ProtNLM"/>
    </source>
</evidence>
<organism evidence="1 2">
    <name type="scientific">Prauserella cavernicola</name>
    <dbReference type="NCBI Taxonomy" id="2800127"/>
    <lineage>
        <taxon>Bacteria</taxon>
        <taxon>Bacillati</taxon>
        <taxon>Actinomycetota</taxon>
        <taxon>Actinomycetes</taxon>
        <taxon>Pseudonocardiales</taxon>
        <taxon>Pseudonocardiaceae</taxon>
        <taxon>Prauserella</taxon>
    </lineage>
</organism>
<proteinExistence type="predicted"/>
<name>A0A934V7N6_9PSEU</name>
<protein>
    <recommendedName>
        <fullName evidence="3">KOW domain-containing protein</fullName>
    </recommendedName>
</protein>
<dbReference type="AlphaFoldDB" id="A0A934V7N6"/>
<dbReference type="SUPFAM" id="SSF50104">
    <property type="entry name" value="Translation proteins SH3-like domain"/>
    <property type="match status" value="1"/>
</dbReference>
<sequence>MDEYAVGDTVRITGSTMTGNVGTVVHIDAAREKYLVRVDAVTQNWFGAGDLERFSAN</sequence>
<evidence type="ECO:0000313" key="1">
    <source>
        <dbReference type="EMBL" id="MBK1787435.1"/>
    </source>
</evidence>
<dbReference type="Gene3D" id="2.30.30.30">
    <property type="match status" value="1"/>
</dbReference>
<dbReference type="InterPro" id="IPR014722">
    <property type="entry name" value="Rib_uL2_dom2"/>
</dbReference>
<dbReference type="InterPro" id="IPR008991">
    <property type="entry name" value="Translation_prot_SH3-like_sf"/>
</dbReference>
<keyword evidence="2" id="KW-1185">Reference proteome</keyword>
<gene>
    <name evidence="1" type="ORF">JHE00_24185</name>
</gene>
<comment type="caution">
    <text evidence="1">The sequence shown here is derived from an EMBL/GenBank/DDBJ whole genome shotgun (WGS) entry which is preliminary data.</text>
</comment>
<evidence type="ECO:0000313" key="2">
    <source>
        <dbReference type="Proteomes" id="UP000635245"/>
    </source>
</evidence>
<reference evidence="1" key="1">
    <citation type="submission" date="2020-12" db="EMBL/GenBank/DDBJ databases">
        <title>Prauserella sp. ASG 168, a novel actinomycete isolated from cave rock.</title>
        <authorList>
            <person name="Suriyachadkun C."/>
        </authorList>
    </citation>
    <scope>NUCLEOTIDE SEQUENCE</scope>
    <source>
        <strain evidence="1">ASG 168</strain>
    </source>
</reference>